<name>A0ABV5EWV6_9FLAO</name>
<proteinExistence type="predicted"/>
<dbReference type="Gene3D" id="2.60.120.10">
    <property type="entry name" value="Jelly Rolls"/>
    <property type="match status" value="1"/>
</dbReference>
<dbReference type="EMBL" id="JBHMEZ010000001">
    <property type="protein sequence ID" value="MFB9051667.1"/>
    <property type="molecule type" value="Genomic_DNA"/>
</dbReference>
<feature type="domain" description="Cupin type-2" evidence="1">
    <location>
        <begin position="35"/>
        <end position="97"/>
    </location>
</feature>
<dbReference type="Pfam" id="PF07883">
    <property type="entry name" value="Cupin_2"/>
    <property type="match status" value="1"/>
</dbReference>
<protein>
    <submittedName>
        <fullName evidence="2">Cupin domain-containing protein</fullName>
    </submittedName>
</protein>
<comment type="caution">
    <text evidence="2">The sequence shown here is derived from an EMBL/GenBank/DDBJ whole genome shotgun (WGS) entry which is preliminary data.</text>
</comment>
<accession>A0ABV5EWV6</accession>
<sequence length="112" mass="12632">MITNNLYDNLEYNADKPAISVLLQTAFSKEIRILLKKGQLMKEHKAPKPIVVELFEGEIDFGVEGQTHALKKGDILTLDSNVPHDLFAKEDSIVRLTLSIQDTVDRVEKVVE</sequence>
<evidence type="ECO:0000259" key="1">
    <source>
        <dbReference type="Pfam" id="PF07883"/>
    </source>
</evidence>
<dbReference type="SUPFAM" id="SSF51182">
    <property type="entry name" value="RmlC-like cupins"/>
    <property type="match status" value="1"/>
</dbReference>
<organism evidence="2 3">
    <name type="scientific">Formosa undariae</name>
    <dbReference type="NCBI Taxonomy" id="1325436"/>
    <lineage>
        <taxon>Bacteria</taxon>
        <taxon>Pseudomonadati</taxon>
        <taxon>Bacteroidota</taxon>
        <taxon>Flavobacteriia</taxon>
        <taxon>Flavobacteriales</taxon>
        <taxon>Flavobacteriaceae</taxon>
        <taxon>Formosa</taxon>
    </lineage>
</organism>
<dbReference type="RefSeq" id="WP_382380302.1">
    <property type="nucleotide sequence ID" value="NZ_JBHMEZ010000001.1"/>
</dbReference>
<dbReference type="InterPro" id="IPR011051">
    <property type="entry name" value="RmlC_Cupin_sf"/>
</dbReference>
<evidence type="ECO:0000313" key="3">
    <source>
        <dbReference type="Proteomes" id="UP001589605"/>
    </source>
</evidence>
<dbReference type="InterPro" id="IPR014710">
    <property type="entry name" value="RmlC-like_jellyroll"/>
</dbReference>
<reference evidence="2 3" key="1">
    <citation type="submission" date="2024-09" db="EMBL/GenBank/DDBJ databases">
        <authorList>
            <person name="Sun Q."/>
            <person name="Mori K."/>
        </authorList>
    </citation>
    <scope>NUCLEOTIDE SEQUENCE [LARGE SCALE GENOMIC DNA]</scope>
    <source>
        <strain evidence="2 3">CECT 8286</strain>
    </source>
</reference>
<keyword evidence="3" id="KW-1185">Reference proteome</keyword>
<gene>
    <name evidence="2" type="ORF">ACFFVB_01125</name>
</gene>
<dbReference type="Proteomes" id="UP001589605">
    <property type="component" value="Unassembled WGS sequence"/>
</dbReference>
<evidence type="ECO:0000313" key="2">
    <source>
        <dbReference type="EMBL" id="MFB9051667.1"/>
    </source>
</evidence>
<dbReference type="InterPro" id="IPR013096">
    <property type="entry name" value="Cupin_2"/>
</dbReference>